<evidence type="ECO:0000256" key="1">
    <source>
        <dbReference type="SAM" id="MobiDB-lite"/>
    </source>
</evidence>
<feature type="compositionally biased region" description="Basic residues" evidence="1">
    <location>
        <begin position="93"/>
        <end position="106"/>
    </location>
</feature>
<protein>
    <recommendedName>
        <fullName evidence="4">Collagen alpha-1(I) chain-like</fullName>
    </recommendedName>
</protein>
<feature type="region of interest" description="Disordered" evidence="1">
    <location>
        <begin position="509"/>
        <end position="528"/>
    </location>
</feature>
<dbReference type="Proteomes" id="UP001652663">
    <property type="component" value="Chromosome 13"/>
</dbReference>
<feature type="region of interest" description="Disordered" evidence="1">
    <location>
        <begin position="451"/>
        <end position="491"/>
    </location>
</feature>
<accession>A0ABM4TDA1</accession>
<name>A0ABM4TDA1_BOSIN</name>
<feature type="region of interest" description="Disordered" evidence="1">
    <location>
        <begin position="319"/>
        <end position="408"/>
    </location>
</feature>
<feature type="region of interest" description="Disordered" evidence="1">
    <location>
        <begin position="184"/>
        <end position="215"/>
    </location>
</feature>
<organism evidence="2 3">
    <name type="scientific">Bos indicus</name>
    <name type="common">Zebu</name>
    <dbReference type="NCBI Taxonomy" id="9915"/>
    <lineage>
        <taxon>Eukaryota</taxon>
        <taxon>Metazoa</taxon>
        <taxon>Chordata</taxon>
        <taxon>Craniata</taxon>
        <taxon>Vertebrata</taxon>
        <taxon>Euteleostomi</taxon>
        <taxon>Mammalia</taxon>
        <taxon>Eutheria</taxon>
        <taxon>Laurasiatheria</taxon>
        <taxon>Artiodactyla</taxon>
        <taxon>Ruminantia</taxon>
        <taxon>Pecora</taxon>
        <taxon>Bovidae</taxon>
        <taxon>Bovinae</taxon>
        <taxon>Bos</taxon>
    </lineage>
</organism>
<sequence length="657" mass="70479">MSMLADALGFSQNCHRAEQRQWPRMKGSNTRKDRAMGLSTDFSARKPRRVQEQSSKTITDGSLSLNFSIDLLVFESHKKQEEKITLPKDAKTKAKRQVSLRVRGRRSERIQGPGGWRPRIVEGAEFGASDILQGLSYTNIPGTSGTDSAIWLELTTERGRSERGRTGVKTFLFQPVKAVASRLKPPHSCAGKEGGPGKPTALRSAEPDGACGRGVSSAAPYGSMLGVGRGRPQLSTRGLAARRLPPPPTLSPEDQNLTFCFLKSLPLPQNLTPQELRDIPAPKIPGTATAQTGVPAASRTGAQRLALGHRFSRARLRFRAEPGLSRSSGCGDRPGGLGPAPPRAAVLRVGRGRGPGGSARTRPRLPRRRVQVEVLRGSLDPRPNAGGTPSYSGKGLGSGAPPGSPVTVRPSLPASGAVGLFQFLSSTLLDYTIPLRHAPAANPAGGTGEICWPRGFGSGPLGPGTEEGGRPATSRSGRCAGRPERGGGSAGPACLPVCRSKAAEAAETRWRPSTRCKQNQTKRGERKSEMALLKMEPRPLGRLSFLLRLLLRQLCFLSFNAPPPLGFSPRSRYPITPLLFFLTISFPRFSFFSFPSRFLLLHFVSQALLLVPFWARAPPPVSLGVFCVSGSGSGGGGEARYRIGLVETGLVFFFFFF</sequence>
<evidence type="ECO:0000313" key="2">
    <source>
        <dbReference type="Proteomes" id="UP001652663"/>
    </source>
</evidence>
<proteinExistence type="predicted"/>
<dbReference type="GeneID" id="139186639"/>
<gene>
    <name evidence="3" type="primary">LOC139186639</name>
</gene>
<evidence type="ECO:0008006" key="4">
    <source>
        <dbReference type="Google" id="ProtNLM"/>
    </source>
</evidence>
<keyword evidence="2" id="KW-1185">Reference proteome</keyword>
<evidence type="ECO:0000313" key="3">
    <source>
        <dbReference type="RefSeq" id="XP_070658026.1"/>
    </source>
</evidence>
<dbReference type="RefSeq" id="XP_070658026.1">
    <property type="nucleotide sequence ID" value="XM_070801925.1"/>
</dbReference>
<feature type="region of interest" description="Disordered" evidence="1">
    <location>
        <begin position="90"/>
        <end position="116"/>
    </location>
</feature>
<reference evidence="3" key="1">
    <citation type="submission" date="2025-08" db="UniProtKB">
        <authorList>
            <consortium name="RefSeq"/>
        </authorList>
    </citation>
    <scope>IDENTIFICATION</scope>
    <source>
        <tissue evidence="3">Blood</tissue>
    </source>
</reference>
<feature type="compositionally biased region" description="Gly residues" evidence="1">
    <location>
        <begin position="456"/>
        <end position="466"/>
    </location>
</feature>